<dbReference type="OrthoDB" id="1470350at2759"/>
<accession>A0A9W9Z018</accession>
<dbReference type="GO" id="GO:0008395">
    <property type="term" value="F:steroid hydroxylase activity"/>
    <property type="evidence" value="ECO:0007669"/>
    <property type="project" value="TreeGrafter"/>
</dbReference>
<keyword evidence="12" id="KW-1133">Transmembrane helix</keyword>
<dbReference type="PRINTS" id="PR00463">
    <property type="entry name" value="EP450I"/>
</dbReference>
<dbReference type="Gene3D" id="1.10.630.10">
    <property type="entry name" value="Cytochrome P450"/>
    <property type="match status" value="1"/>
</dbReference>
<dbReference type="SUPFAM" id="SSF48264">
    <property type="entry name" value="Cytochrome P450"/>
    <property type="match status" value="1"/>
</dbReference>
<evidence type="ECO:0000256" key="8">
    <source>
        <dbReference type="ARBA" id="ARBA00023004"/>
    </source>
</evidence>
<dbReference type="GO" id="GO:0016705">
    <property type="term" value="F:oxidoreductase activity, acting on paired donors, with incorporation or reduction of molecular oxygen"/>
    <property type="evidence" value="ECO:0007669"/>
    <property type="project" value="InterPro"/>
</dbReference>
<keyword evidence="4 10" id="KW-0349">Heme</keyword>
<keyword evidence="5 10" id="KW-0479">Metal-binding</keyword>
<evidence type="ECO:0000256" key="3">
    <source>
        <dbReference type="ARBA" id="ARBA00010617"/>
    </source>
</evidence>
<evidence type="ECO:0000256" key="12">
    <source>
        <dbReference type="SAM" id="Phobius"/>
    </source>
</evidence>
<evidence type="ECO:0000256" key="6">
    <source>
        <dbReference type="ARBA" id="ARBA00022848"/>
    </source>
</evidence>
<dbReference type="InterPro" id="IPR036396">
    <property type="entry name" value="Cyt_P450_sf"/>
</dbReference>
<dbReference type="InterPro" id="IPR002401">
    <property type="entry name" value="Cyt_P450_E_grp-I"/>
</dbReference>
<keyword evidence="12" id="KW-0472">Membrane</keyword>
<keyword evidence="14" id="KW-1185">Reference proteome</keyword>
<name>A0A9W9Z018_9CNID</name>
<keyword evidence="6" id="KW-0492">Microsome</keyword>
<feature type="transmembrane region" description="Helical" evidence="12">
    <location>
        <begin position="13"/>
        <end position="29"/>
    </location>
</feature>
<dbReference type="InterPro" id="IPR050705">
    <property type="entry name" value="Cytochrome_P450_3A"/>
</dbReference>
<dbReference type="AlphaFoldDB" id="A0A9W9Z018"/>
<evidence type="ECO:0000256" key="7">
    <source>
        <dbReference type="ARBA" id="ARBA00023002"/>
    </source>
</evidence>
<dbReference type="GO" id="GO:0005506">
    <property type="term" value="F:iron ion binding"/>
    <property type="evidence" value="ECO:0007669"/>
    <property type="project" value="InterPro"/>
</dbReference>
<dbReference type="PROSITE" id="PS00086">
    <property type="entry name" value="CYTOCHROME_P450"/>
    <property type="match status" value="1"/>
</dbReference>
<dbReference type="PRINTS" id="PR00385">
    <property type="entry name" value="P450"/>
</dbReference>
<evidence type="ECO:0000313" key="14">
    <source>
        <dbReference type="Proteomes" id="UP001163046"/>
    </source>
</evidence>
<dbReference type="Proteomes" id="UP001163046">
    <property type="component" value="Unassembled WGS sequence"/>
</dbReference>
<dbReference type="CDD" id="cd11055">
    <property type="entry name" value="CYP3A-like"/>
    <property type="match status" value="1"/>
</dbReference>
<dbReference type="PANTHER" id="PTHR24302">
    <property type="entry name" value="CYTOCHROME P450 FAMILY 3"/>
    <property type="match status" value="1"/>
</dbReference>
<dbReference type="EMBL" id="MU826835">
    <property type="protein sequence ID" value="KAJ7372662.1"/>
    <property type="molecule type" value="Genomic_DNA"/>
</dbReference>
<proteinExistence type="inferred from homology"/>
<keyword evidence="7 11" id="KW-0560">Oxidoreductase</keyword>
<sequence length="498" mass="57038">MFSWIVELVCHDTILWTLCLGCVLFLIYWRGVASFSPLKNLPIPGPHPWPYIGNLPDIFKYGGMHNMLWEYSKKYGRVYKMAFGRRPTIVITEPEMIKQITIKEFAKFHNRWFPEVNQPISSFLFIAKDEQWKRIRSTLSPTFSVTKLKEVIPLMDDAADILAGKLEEAAKTGKSTDVNPLFSLFALDVIISAAFGTQGNIQINPDRDTVYKAKTVFRTPLWVRAFSMFPFSDYLSKKLNISPINHTGYFLGLARAIYDLRKAQKTPSRRDLLQLMLEAQQEEIEGGGRRLSDDEVSAQSVIFMVAGFETTGSVLSLLAYVLAKYPDIQDKLLKELDEAVKNRGEMPLYDFVNSLDYLDRVFCEVLRLYTPGFLVHRRCNEACTVNGIEIPFGVDVFMPPYVLHRDPVLWPDPEKFDPDRFSPGNREAQAAYSYMPFGIGPRQCIGFRFALLEMKTAMFKILSKVKFRTAADTVSQLKFRSMLIMQPSDPIFLEIVAR</sequence>
<organism evidence="13 14">
    <name type="scientific">Desmophyllum pertusum</name>
    <dbReference type="NCBI Taxonomy" id="174260"/>
    <lineage>
        <taxon>Eukaryota</taxon>
        <taxon>Metazoa</taxon>
        <taxon>Cnidaria</taxon>
        <taxon>Anthozoa</taxon>
        <taxon>Hexacorallia</taxon>
        <taxon>Scleractinia</taxon>
        <taxon>Caryophylliina</taxon>
        <taxon>Caryophylliidae</taxon>
        <taxon>Desmophyllum</taxon>
    </lineage>
</organism>
<keyword evidence="6" id="KW-0256">Endoplasmic reticulum</keyword>
<evidence type="ECO:0000256" key="9">
    <source>
        <dbReference type="ARBA" id="ARBA00043906"/>
    </source>
</evidence>
<reference evidence="13" key="1">
    <citation type="submission" date="2023-01" db="EMBL/GenBank/DDBJ databases">
        <title>Genome assembly of the deep-sea coral Lophelia pertusa.</title>
        <authorList>
            <person name="Herrera S."/>
            <person name="Cordes E."/>
        </authorList>
    </citation>
    <scope>NUCLEOTIDE SEQUENCE</scope>
    <source>
        <strain evidence="13">USNM1676648</strain>
        <tissue evidence="13">Polyp</tissue>
    </source>
</reference>
<evidence type="ECO:0000256" key="10">
    <source>
        <dbReference type="PIRSR" id="PIRSR602401-1"/>
    </source>
</evidence>
<dbReference type="Pfam" id="PF00067">
    <property type="entry name" value="p450"/>
    <property type="match status" value="1"/>
</dbReference>
<evidence type="ECO:0000256" key="5">
    <source>
        <dbReference type="ARBA" id="ARBA00022723"/>
    </source>
</evidence>
<evidence type="ECO:0000256" key="1">
    <source>
        <dbReference type="ARBA" id="ARBA00004174"/>
    </source>
</evidence>
<dbReference type="GO" id="GO:0020037">
    <property type="term" value="F:heme binding"/>
    <property type="evidence" value="ECO:0007669"/>
    <property type="project" value="InterPro"/>
</dbReference>
<dbReference type="GO" id="GO:0005789">
    <property type="term" value="C:endoplasmic reticulum membrane"/>
    <property type="evidence" value="ECO:0007669"/>
    <property type="project" value="UniProtKB-SubCell"/>
</dbReference>
<protein>
    <submittedName>
        <fullName evidence="13">Thromboxane-A synthase</fullName>
    </submittedName>
</protein>
<comment type="subcellular location">
    <subcellularLocation>
        <location evidence="2">Endoplasmic reticulum membrane</location>
        <topology evidence="2">Peripheral membrane protein</topology>
    </subcellularLocation>
    <subcellularLocation>
        <location evidence="1">Microsome membrane</location>
        <topology evidence="1">Peripheral membrane protein</topology>
    </subcellularLocation>
</comment>
<feature type="binding site" description="axial binding residue" evidence="10">
    <location>
        <position position="444"/>
    </location>
    <ligand>
        <name>heme</name>
        <dbReference type="ChEBI" id="CHEBI:30413"/>
    </ligand>
    <ligandPart>
        <name>Fe</name>
        <dbReference type="ChEBI" id="CHEBI:18248"/>
    </ligandPart>
</feature>
<gene>
    <name evidence="13" type="primary">TBXAS1_16</name>
    <name evidence="13" type="ORF">OS493_017934</name>
</gene>
<evidence type="ECO:0000256" key="2">
    <source>
        <dbReference type="ARBA" id="ARBA00004406"/>
    </source>
</evidence>
<dbReference type="InterPro" id="IPR001128">
    <property type="entry name" value="Cyt_P450"/>
</dbReference>
<comment type="similarity">
    <text evidence="3 11">Belongs to the cytochrome P450 family.</text>
</comment>
<evidence type="ECO:0000256" key="4">
    <source>
        <dbReference type="ARBA" id="ARBA00022617"/>
    </source>
</evidence>
<comment type="function">
    <text evidence="9">Cytochromes P450 are a group of heme-thiolate monooxygenases. They oxidize a variety of structurally unrelated compounds, including steroids, fatty acids, and xenobiotics.</text>
</comment>
<keyword evidence="8 10" id="KW-0408">Iron</keyword>
<comment type="cofactor">
    <cofactor evidence="10">
        <name>heme</name>
        <dbReference type="ChEBI" id="CHEBI:30413"/>
    </cofactor>
</comment>
<dbReference type="FunFam" id="1.10.630.10:FF:000042">
    <property type="entry name" value="Cytochrome P450"/>
    <property type="match status" value="1"/>
</dbReference>
<dbReference type="InterPro" id="IPR017972">
    <property type="entry name" value="Cyt_P450_CS"/>
</dbReference>
<keyword evidence="11" id="KW-0503">Monooxygenase</keyword>
<dbReference type="PANTHER" id="PTHR24302:SF15">
    <property type="entry name" value="FATTY-ACID PEROXYGENASE"/>
    <property type="match status" value="1"/>
</dbReference>
<comment type="caution">
    <text evidence="13">The sequence shown here is derived from an EMBL/GenBank/DDBJ whole genome shotgun (WGS) entry which is preliminary data.</text>
</comment>
<evidence type="ECO:0000313" key="13">
    <source>
        <dbReference type="EMBL" id="KAJ7372662.1"/>
    </source>
</evidence>
<evidence type="ECO:0000256" key="11">
    <source>
        <dbReference type="RuleBase" id="RU000461"/>
    </source>
</evidence>
<keyword evidence="12" id="KW-0812">Transmembrane</keyword>